<feature type="transmembrane region" description="Helical" evidence="2">
    <location>
        <begin position="12"/>
        <end position="30"/>
    </location>
</feature>
<feature type="compositionally biased region" description="Pro residues" evidence="1">
    <location>
        <begin position="115"/>
        <end position="124"/>
    </location>
</feature>
<protein>
    <submittedName>
        <fullName evidence="3">Uncharacterized protein</fullName>
    </submittedName>
</protein>
<keyword evidence="2" id="KW-1133">Transmembrane helix</keyword>
<evidence type="ECO:0000313" key="3">
    <source>
        <dbReference type="EMBL" id="MFC3994411.1"/>
    </source>
</evidence>
<feature type="compositionally biased region" description="Low complexity" evidence="1">
    <location>
        <begin position="103"/>
        <end position="114"/>
    </location>
</feature>
<comment type="caution">
    <text evidence="3">The sequence shown here is derived from an EMBL/GenBank/DDBJ whole genome shotgun (WGS) entry which is preliminary data.</text>
</comment>
<evidence type="ECO:0000313" key="4">
    <source>
        <dbReference type="Proteomes" id="UP001595847"/>
    </source>
</evidence>
<dbReference type="RefSeq" id="WP_378529287.1">
    <property type="nucleotide sequence ID" value="NZ_JBHSBH010000002.1"/>
</dbReference>
<name>A0ABV8FIB8_9ACTN</name>
<sequence>MKPVRVPVHPMFVVLFFVSLVCLGGAFIWSGSTYNRCPTPGEQQEEITARCTLQAQTLQHHASIVALTGVALMIGGVGFQVGRSVAPAPAALPGPFVQGPPAGYSGAYPGASPSAPEPPRPPHS</sequence>
<keyword evidence="2" id="KW-0472">Membrane</keyword>
<organism evidence="3 4">
    <name type="scientific">Nocardiopsis sediminis</name>
    <dbReference type="NCBI Taxonomy" id="1778267"/>
    <lineage>
        <taxon>Bacteria</taxon>
        <taxon>Bacillati</taxon>
        <taxon>Actinomycetota</taxon>
        <taxon>Actinomycetes</taxon>
        <taxon>Streptosporangiales</taxon>
        <taxon>Nocardiopsidaceae</taxon>
        <taxon>Nocardiopsis</taxon>
    </lineage>
</organism>
<evidence type="ECO:0000256" key="2">
    <source>
        <dbReference type="SAM" id="Phobius"/>
    </source>
</evidence>
<keyword evidence="4" id="KW-1185">Reference proteome</keyword>
<dbReference type="Proteomes" id="UP001595847">
    <property type="component" value="Unassembled WGS sequence"/>
</dbReference>
<gene>
    <name evidence="3" type="ORF">ACFOVU_00675</name>
</gene>
<evidence type="ECO:0000256" key="1">
    <source>
        <dbReference type="SAM" id="MobiDB-lite"/>
    </source>
</evidence>
<keyword evidence="2" id="KW-0812">Transmembrane</keyword>
<reference evidence="4" key="1">
    <citation type="journal article" date="2019" name="Int. J. Syst. Evol. Microbiol.">
        <title>The Global Catalogue of Microorganisms (GCM) 10K type strain sequencing project: providing services to taxonomists for standard genome sequencing and annotation.</title>
        <authorList>
            <consortium name="The Broad Institute Genomics Platform"/>
            <consortium name="The Broad Institute Genome Sequencing Center for Infectious Disease"/>
            <person name="Wu L."/>
            <person name="Ma J."/>
        </authorList>
    </citation>
    <scope>NUCLEOTIDE SEQUENCE [LARGE SCALE GENOMIC DNA]</scope>
    <source>
        <strain evidence="4">TBRC 1826</strain>
    </source>
</reference>
<proteinExistence type="predicted"/>
<accession>A0ABV8FIB8</accession>
<dbReference type="EMBL" id="JBHSBH010000002">
    <property type="protein sequence ID" value="MFC3994411.1"/>
    <property type="molecule type" value="Genomic_DNA"/>
</dbReference>
<feature type="region of interest" description="Disordered" evidence="1">
    <location>
        <begin position="103"/>
        <end position="124"/>
    </location>
</feature>